<dbReference type="InterPro" id="IPR000700">
    <property type="entry name" value="PAS-assoc_C"/>
</dbReference>
<evidence type="ECO:0000259" key="9">
    <source>
        <dbReference type="PROSITE" id="PS50109"/>
    </source>
</evidence>
<accession>A0ABU1AS47</accession>
<feature type="coiled-coil region" evidence="7">
    <location>
        <begin position="181"/>
        <end position="208"/>
    </location>
</feature>
<sequence length="688" mass="77990">MDETQKWERRLLRERTARREAERLLEVKSFDLYKKTCELDDLVAQQQVTIEERTHDLAQASAQAVMLFDAVSHTDNGVLITGPDNTVIWANKATQRISGYSPDELIGHKPGDLLQGEESSEETRQYMREKIAAREPFEVEILNYSKNTKKAYWAHIQATPVFDEKKSFKYFIAIQSDITEARKTQQRLAQESSRANQLAEKAEEANLAKTRFLATMSHELRTPLNGIIGYSQVLENERSLDSKQIKQIRIIRRSGEHLLALINDLLDVSKIEQGGHRLSPTRFDLEGMLNSVIDIVQSKADEKNLQLRKLYRTQDLLDSQDKIYLIADSRSLRQVLLNLLGNAIKFTEEGSISLNVELLSLKSDRGRIRFEVTDTGRGIPPDKREALFKPFRQVDEARDVVNGTGLGLYIAQKFVMLMGGEILIESTVLEGSCFYFELEFPVEISQEPTATNGDSNEYKGDGFPVAYSGPPKKILIVDDVKDNRLLLNDLLEPVGFDLDVAENGHEALRLIRQNSYDLVLSDVIMPFMSGYELVEAVRADPKIAKTPIFAISASLMQLSTMEKQRMRKFDSFIAKPVNANDLFDAIRAPLKVDWLYSNSARPPKTKTPDNHSRASEGPNYLQNPIAELIQELLILARVGDVKALQQSLPQLRETDQDTAIKVENYLNNYKMDQIITELESSLGRISHA</sequence>
<dbReference type="InterPro" id="IPR004358">
    <property type="entry name" value="Sig_transdc_His_kin-like_C"/>
</dbReference>
<reference evidence="13 14" key="1">
    <citation type="submission" date="2023-04" db="EMBL/GenBank/DDBJ databases">
        <title>A novel bacteria isolated from coastal sediment.</title>
        <authorList>
            <person name="Liu X.-J."/>
            <person name="Du Z.-J."/>
        </authorList>
    </citation>
    <scope>NUCLEOTIDE SEQUENCE [LARGE SCALE GENOMIC DNA]</scope>
    <source>
        <strain evidence="13 14">SDUM461003</strain>
    </source>
</reference>
<dbReference type="InterPro" id="IPR001610">
    <property type="entry name" value="PAC"/>
</dbReference>
<proteinExistence type="predicted"/>
<dbReference type="InterPro" id="IPR035965">
    <property type="entry name" value="PAS-like_dom_sf"/>
</dbReference>
<protein>
    <recommendedName>
        <fullName evidence="2">histidine kinase</fullName>
        <ecNumber evidence="2">2.7.13.3</ecNumber>
    </recommendedName>
</protein>
<evidence type="ECO:0000313" key="13">
    <source>
        <dbReference type="EMBL" id="MDQ8206916.1"/>
    </source>
</evidence>
<dbReference type="SUPFAM" id="SSF55874">
    <property type="entry name" value="ATPase domain of HSP90 chaperone/DNA topoisomerase II/histidine kinase"/>
    <property type="match status" value="1"/>
</dbReference>
<dbReference type="SMART" id="SM00387">
    <property type="entry name" value="HATPase_c"/>
    <property type="match status" value="1"/>
</dbReference>
<dbReference type="CDD" id="cd00130">
    <property type="entry name" value="PAS"/>
    <property type="match status" value="1"/>
</dbReference>
<dbReference type="SMART" id="SM00448">
    <property type="entry name" value="REC"/>
    <property type="match status" value="1"/>
</dbReference>
<dbReference type="PANTHER" id="PTHR43047">
    <property type="entry name" value="TWO-COMPONENT HISTIDINE PROTEIN KINASE"/>
    <property type="match status" value="1"/>
</dbReference>
<dbReference type="InterPro" id="IPR005467">
    <property type="entry name" value="His_kinase_dom"/>
</dbReference>
<keyword evidence="13" id="KW-0067">ATP-binding</keyword>
<dbReference type="CDD" id="cd00082">
    <property type="entry name" value="HisKA"/>
    <property type="match status" value="1"/>
</dbReference>
<evidence type="ECO:0000256" key="1">
    <source>
        <dbReference type="ARBA" id="ARBA00000085"/>
    </source>
</evidence>
<dbReference type="SUPFAM" id="SSF55785">
    <property type="entry name" value="PYP-like sensor domain (PAS domain)"/>
    <property type="match status" value="1"/>
</dbReference>
<feature type="region of interest" description="Disordered" evidence="8">
    <location>
        <begin position="599"/>
        <end position="619"/>
    </location>
</feature>
<dbReference type="SMART" id="SM00086">
    <property type="entry name" value="PAC"/>
    <property type="match status" value="1"/>
</dbReference>
<dbReference type="SUPFAM" id="SSF52172">
    <property type="entry name" value="CheY-like"/>
    <property type="match status" value="1"/>
</dbReference>
<dbReference type="SMART" id="SM00388">
    <property type="entry name" value="HisKA"/>
    <property type="match status" value="1"/>
</dbReference>
<gene>
    <name evidence="13" type="ORF">QEH52_05310</name>
</gene>
<dbReference type="Gene3D" id="3.30.450.20">
    <property type="entry name" value="PAS domain"/>
    <property type="match status" value="1"/>
</dbReference>
<dbReference type="CDD" id="cd16922">
    <property type="entry name" value="HATPase_EvgS-ArcB-TorS-like"/>
    <property type="match status" value="1"/>
</dbReference>
<feature type="domain" description="Response regulatory" evidence="10">
    <location>
        <begin position="473"/>
        <end position="590"/>
    </location>
</feature>
<evidence type="ECO:0000256" key="7">
    <source>
        <dbReference type="SAM" id="Coils"/>
    </source>
</evidence>
<comment type="caution">
    <text evidence="13">The sequence shown here is derived from an EMBL/GenBank/DDBJ whole genome shotgun (WGS) entry which is preliminary data.</text>
</comment>
<dbReference type="Pfam" id="PF00072">
    <property type="entry name" value="Response_reg"/>
    <property type="match status" value="1"/>
</dbReference>
<dbReference type="Pfam" id="PF00512">
    <property type="entry name" value="HisKA"/>
    <property type="match status" value="1"/>
</dbReference>
<evidence type="ECO:0000256" key="2">
    <source>
        <dbReference type="ARBA" id="ARBA00012438"/>
    </source>
</evidence>
<feature type="modified residue" description="4-aspartylphosphate" evidence="6">
    <location>
        <position position="522"/>
    </location>
</feature>
<dbReference type="RefSeq" id="WP_308949054.1">
    <property type="nucleotide sequence ID" value="NZ_JARXHW010000008.1"/>
</dbReference>
<dbReference type="PROSITE" id="PS50112">
    <property type="entry name" value="PAS"/>
    <property type="match status" value="1"/>
</dbReference>
<keyword evidence="4" id="KW-0808">Transferase</keyword>
<keyword evidence="14" id="KW-1185">Reference proteome</keyword>
<dbReference type="EC" id="2.7.13.3" evidence="2"/>
<keyword evidence="7" id="KW-0175">Coiled coil</keyword>
<evidence type="ECO:0000256" key="4">
    <source>
        <dbReference type="ARBA" id="ARBA00022679"/>
    </source>
</evidence>
<comment type="catalytic activity">
    <reaction evidence="1">
        <text>ATP + protein L-histidine = ADP + protein N-phospho-L-histidine.</text>
        <dbReference type="EC" id="2.7.13.3"/>
    </reaction>
</comment>
<dbReference type="NCBIfam" id="TIGR00229">
    <property type="entry name" value="sensory_box"/>
    <property type="match status" value="1"/>
</dbReference>
<dbReference type="PROSITE" id="PS50110">
    <property type="entry name" value="RESPONSE_REGULATORY"/>
    <property type="match status" value="1"/>
</dbReference>
<name>A0ABU1AS47_9BACT</name>
<dbReference type="InterPro" id="IPR000014">
    <property type="entry name" value="PAS"/>
</dbReference>
<dbReference type="Pfam" id="PF13426">
    <property type="entry name" value="PAS_9"/>
    <property type="match status" value="1"/>
</dbReference>
<evidence type="ECO:0000313" key="14">
    <source>
        <dbReference type="Proteomes" id="UP001225316"/>
    </source>
</evidence>
<evidence type="ECO:0000259" key="12">
    <source>
        <dbReference type="PROSITE" id="PS50113"/>
    </source>
</evidence>
<keyword evidence="5" id="KW-0418">Kinase</keyword>
<dbReference type="InterPro" id="IPR011006">
    <property type="entry name" value="CheY-like_superfamily"/>
</dbReference>
<dbReference type="Gene3D" id="3.40.50.2300">
    <property type="match status" value="1"/>
</dbReference>
<feature type="domain" description="PAS" evidence="11">
    <location>
        <begin position="63"/>
        <end position="134"/>
    </location>
</feature>
<organism evidence="13 14">
    <name type="scientific">Thalassobacterium maritimum</name>
    <dbReference type="NCBI Taxonomy" id="3041265"/>
    <lineage>
        <taxon>Bacteria</taxon>
        <taxon>Pseudomonadati</taxon>
        <taxon>Verrucomicrobiota</taxon>
        <taxon>Opitutia</taxon>
        <taxon>Puniceicoccales</taxon>
        <taxon>Coraliomargaritaceae</taxon>
        <taxon>Thalassobacterium</taxon>
    </lineage>
</organism>
<keyword evidence="3 6" id="KW-0597">Phosphoprotein</keyword>
<keyword evidence="13" id="KW-0547">Nucleotide-binding</keyword>
<evidence type="ECO:0000259" key="10">
    <source>
        <dbReference type="PROSITE" id="PS50110"/>
    </source>
</evidence>
<evidence type="ECO:0000256" key="5">
    <source>
        <dbReference type="ARBA" id="ARBA00022777"/>
    </source>
</evidence>
<evidence type="ECO:0000256" key="8">
    <source>
        <dbReference type="SAM" id="MobiDB-lite"/>
    </source>
</evidence>
<dbReference type="PANTHER" id="PTHR43047:SF64">
    <property type="entry name" value="HISTIDINE KINASE CONTAINING CHEY-HOMOLOGOUS RECEIVER DOMAIN AND PAS DOMAIN-RELATED"/>
    <property type="match status" value="1"/>
</dbReference>
<dbReference type="PROSITE" id="PS50113">
    <property type="entry name" value="PAC"/>
    <property type="match status" value="1"/>
</dbReference>
<feature type="domain" description="Histidine kinase" evidence="9">
    <location>
        <begin position="215"/>
        <end position="442"/>
    </location>
</feature>
<dbReference type="GO" id="GO:0005524">
    <property type="term" value="F:ATP binding"/>
    <property type="evidence" value="ECO:0007669"/>
    <property type="project" value="UniProtKB-KW"/>
</dbReference>
<dbReference type="InterPro" id="IPR036097">
    <property type="entry name" value="HisK_dim/P_sf"/>
</dbReference>
<dbReference type="PROSITE" id="PS50109">
    <property type="entry name" value="HIS_KIN"/>
    <property type="match status" value="1"/>
</dbReference>
<feature type="domain" description="PAC" evidence="12">
    <location>
        <begin position="135"/>
        <end position="190"/>
    </location>
</feature>
<evidence type="ECO:0000256" key="3">
    <source>
        <dbReference type="ARBA" id="ARBA00022553"/>
    </source>
</evidence>
<dbReference type="CDD" id="cd17546">
    <property type="entry name" value="REC_hyHK_CKI1_RcsC-like"/>
    <property type="match status" value="1"/>
</dbReference>
<dbReference type="SMART" id="SM00091">
    <property type="entry name" value="PAS"/>
    <property type="match status" value="1"/>
</dbReference>
<dbReference type="PRINTS" id="PR00344">
    <property type="entry name" value="BCTRLSENSOR"/>
</dbReference>
<dbReference type="Proteomes" id="UP001225316">
    <property type="component" value="Unassembled WGS sequence"/>
</dbReference>
<dbReference type="InterPro" id="IPR001789">
    <property type="entry name" value="Sig_transdc_resp-reg_receiver"/>
</dbReference>
<evidence type="ECO:0000256" key="6">
    <source>
        <dbReference type="PROSITE-ProRule" id="PRU00169"/>
    </source>
</evidence>
<dbReference type="Gene3D" id="3.30.565.10">
    <property type="entry name" value="Histidine kinase-like ATPase, C-terminal domain"/>
    <property type="match status" value="1"/>
</dbReference>
<dbReference type="Gene3D" id="1.10.287.130">
    <property type="match status" value="1"/>
</dbReference>
<dbReference type="EMBL" id="JARXHW010000008">
    <property type="protein sequence ID" value="MDQ8206916.1"/>
    <property type="molecule type" value="Genomic_DNA"/>
</dbReference>
<dbReference type="InterPro" id="IPR003661">
    <property type="entry name" value="HisK_dim/P_dom"/>
</dbReference>
<dbReference type="InterPro" id="IPR036890">
    <property type="entry name" value="HATPase_C_sf"/>
</dbReference>
<dbReference type="Pfam" id="PF02518">
    <property type="entry name" value="HATPase_c"/>
    <property type="match status" value="1"/>
</dbReference>
<dbReference type="SUPFAM" id="SSF47384">
    <property type="entry name" value="Homodimeric domain of signal transducing histidine kinase"/>
    <property type="match status" value="1"/>
</dbReference>
<evidence type="ECO:0000259" key="11">
    <source>
        <dbReference type="PROSITE" id="PS50112"/>
    </source>
</evidence>
<dbReference type="InterPro" id="IPR003594">
    <property type="entry name" value="HATPase_dom"/>
</dbReference>